<dbReference type="CDD" id="cd01949">
    <property type="entry name" value="GGDEF"/>
    <property type="match status" value="1"/>
</dbReference>
<evidence type="ECO:0000259" key="8">
    <source>
        <dbReference type="PROSITE" id="PS50839"/>
    </source>
</evidence>
<dbReference type="PROSITE" id="PS50112">
    <property type="entry name" value="PAS"/>
    <property type="match status" value="1"/>
</dbReference>
<dbReference type="SUPFAM" id="SSF141868">
    <property type="entry name" value="EAL domain-like"/>
    <property type="match status" value="1"/>
</dbReference>
<evidence type="ECO:0000259" key="7">
    <source>
        <dbReference type="PROSITE" id="PS50112"/>
    </source>
</evidence>
<dbReference type="SMART" id="SM00091">
    <property type="entry name" value="PAS"/>
    <property type="match status" value="1"/>
</dbReference>
<evidence type="ECO:0000256" key="1">
    <source>
        <dbReference type="ARBA" id="ARBA00001946"/>
    </source>
</evidence>
<evidence type="ECO:0000256" key="6">
    <source>
        <dbReference type="SAM" id="Phobius"/>
    </source>
</evidence>
<dbReference type="InterPro" id="IPR013655">
    <property type="entry name" value="PAS_fold_3"/>
</dbReference>
<dbReference type="Pfam" id="PF03924">
    <property type="entry name" value="CHASE"/>
    <property type="match status" value="1"/>
</dbReference>
<evidence type="ECO:0000256" key="2">
    <source>
        <dbReference type="ARBA" id="ARBA00004370"/>
    </source>
</evidence>
<sequence>MLNKKDVPLRQLLRFRNAWIAWLLLIASLLATAVLWHLSVRLVEDRTEARFRSQSLQLKTAIEERLLNYEQVLAGAAGLFAISPELDRLGWHTYIESVDIERYYPGIQGIGYTARVADWQMDEHVSWARGQGMPDYRISPIGQRDEYFPIVFLEPNSSQNRRAYGYDAFNEGVHRVAMEAARNSGRPTVTGKLVLVQEAVADDQAGFLMYFPLYDGGWTPESEAERHLQLKGFVFSAFRMNNLMDGIVGLISPFLDVRIYDGDLVNRESLMYGSNLGSLDNEFSFEKTQQISHGGRTWLLQTRSTPAFDYLASDPRPPIVLAAGIVISLLLALIALILLRSRLMAQVSAGRYRAITEGAANITLVLDRTGEPRYASPSSKDILGFSADDLKGMDLESLVHSDDWAQLQTGFEEAQGQPGRQLPVVRARVRDANDEWRDMEGTYTSMLDVPGVDGVVLSLRDLTQLKAAQTELHRLAFYDPLTGLANRQLFRDRLTHVVRRCRRTEEPAALMFLDLDGFKRINDTLGHDAGDELLQQVARWLTGCVREDDSVARLGGDEFVVLLSRISSPEAAAKVAETILRRLCQRIRLNEHEVGVTVSIGVTMIPYDSEDPGTLMKYADLAMYRAKESGRNNYQFFTPAMNIKAARRLLQQEELAAALDADRFVLHYQPKVDLETEKVLGVEAFVRWQHPEKGLVSAQQFIHLAEETGLIIRLGEMALRQACIQIQALERAGFEDLKVAVNVSVKQVMDAGFLDLFRQVITETGVYPERLELEMPAELLNEDPRHLRELLGALHDLGVCLILDDFGTGACSLATLQQLPLDAVKIDHCFIRDIPYNVSATDVASAVIALARKLHLTVVAEGVETPQQLSFLKGAGCAQCQGNLFSYPLDEDALIGFLVRQYERSLIS</sequence>
<dbReference type="PROSITE" id="PS50887">
    <property type="entry name" value="GGDEF"/>
    <property type="match status" value="1"/>
</dbReference>
<dbReference type="Gene3D" id="3.20.20.450">
    <property type="entry name" value="EAL domain"/>
    <property type="match status" value="1"/>
</dbReference>
<feature type="transmembrane region" description="Helical" evidence="6">
    <location>
        <begin position="20"/>
        <end position="38"/>
    </location>
</feature>
<feature type="domain" description="GGDEF" evidence="10">
    <location>
        <begin position="506"/>
        <end position="639"/>
    </location>
</feature>
<dbReference type="EMBL" id="FNNE01000007">
    <property type="protein sequence ID" value="SDX23955.1"/>
    <property type="molecule type" value="Genomic_DNA"/>
</dbReference>
<comment type="cofactor">
    <cofactor evidence="1">
        <name>Mg(2+)</name>
        <dbReference type="ChEBI" id="CHEBI:18420"/>
    </cofactor>
</comment>
<dbReference type="InterPro" id="IPR000160">
    <property type="entry name" value="GGDEF_dom"/>
</dbReference>
<dbReference type="SMART" id="SM00052">
    <property type="entry name" value="EAL"/>
    <property type="match status" value="1"/>
</dbReference>
<dbReference type="CDD" id="cd01948">
    <property type="entry name" value="EAL"/>
    <property type="match status" value="1"/>
</dbReference>
<dbReference type="Pfam" id="PF00990">
    <property type="entry name" value="GGDEF"/>
    <property type="match status" value="1"/>
</dbReference>
<dbReference type="RefSeq" id="WP_091814606.1">
    <property type="nucleotide sequence ID" value="NZ_FNNE01000007.1"/>
</dbReference>
<feature type="domain" description="PAS" evidence="7">
    <location>
        <begin position="348"/>
        <end position="418"/>
    </location>
</feature>
<dbReference type="Gene3D" id="3.30.70.270">
    <property type="match status" value="1"/>
</dbReference>
<keyword evidence="4 6" id="KW-1133">Transmembrane helix</keyword>
<gene>
    <name evidence="11" type="ORF">SAMN04487960_107170</name>
</gene>
<feature type="domain" description="EAL" evidence="9">
    <location>
        <begin position="648"/>
        <end position="902"/>
    </location>
</feature>
<dbReference type="PROSITE" id="PS50839">
    <property type="entry name" value="CHASE"/>
    <property type="match status" value="1"/>
</dbReference>
<dbReference type="InterPro" id="IPR052155">
    <property type="entry name" value="Biofilm_reg_signaling"/>
</dbReference>
<evidence type="ECO:0000256" key="4">
    <source>
        <dbReference type="ARBA" id="ARBA00022989"/>
    </source>
</evidence>
<keyword evidence="12" id="KW-1185">Reference proteome</keyword>
<dbReference type="InterPro" id="IPR006189">
    <property type="entry name" value="CHASE_dom"/>
</dbReference>
<dbReference type="InterPro" id="IPR035965">
    <property type="entry name" value="PAS-like_dom_sf"/>
</dbReference>
<dbReference type="FunFam" id="3.30.70.270:FF:000001">
    <property type="entry name" value="Diguanylate cyclase domain protein"/>
    <property type="match status" value="1"/>
</dbReference>
<accession>A0A1H3A2W0</accession>
<dbReference type="SMART" id="SM00267">
    <property type="entry name" value="GGDEF"/>
    <property type="match status" value="1"/>
</dbReference>
<dbReference type="InterPro" id="IPR035919">
    <property type="entry name" value="EAL_sf"/>
</dbReference>
<dbReference type="InterPro" id="IPR043128">
    <property type="entry name" value="Rev_trsase/Diguanyl_cyclase"/>
</dbReference>
<dbReference type="GO" id="GO:0003824">
    <property type="term" value="F:catalytic activity"/>
    <property type="evidence" value="ECO:0007669"/>
    <property type="project" value="UniProtKB-ARBA"/>
</dbReference>
<evidence type="ECO:0000256" key="3">
    <source>
        <dbReference type="ARBA" id="ARBA00022692"/>
    </source>
</evidence>
<dbReference type="SMART" id="SM01079">
    <property type="entry name" value="CHASE"/>
    <property type="match status" value="1"/>
</dbReference>
<dbReference type="InterPro" id="IPR042240">
    <property type="entry name" value="CHASE_sf"/>
</dbReference>
<dbReference type="Pfam" id="PF08447">
    <property type="entry name" value="PAS_3"/>
    <property type="match status" value="1"/>
</dbReference>
<keyword evidence="3 6" id="KW-0812">Transmembrane</keyword>
<dbReference type="GO" id="GO:0016020">
    <property type="term" value="C:membrane"/>
    <property type="evidence" value="ECO:0007669"/>
    <property type="project" value="UniProtKB-SubCell"/>
</dbReference>
<reference evidence="11 12" key="1">
    <citation type="submission" date="2016-10" db="EMBL/GenBank/DDBJ databases">
        <authorList>
            <person name="de Groot N.N."/>
        </authorList>
    </citation>
    <scope>NUCLEOTIDE SEQUENCE [LARGE SCALE GENOMIC DNA]</scope>
    <source>
        <strain evidence="11 12">CGMCC 1.7059</strain>
    </source>
</reference>
<evidence type="ECO:0000259" key="9">
    <source>
        <dbReference type="PROSITE" id="PS50883"/>
    </source>
</evidence>
<keyword evidence="5 6" id="KW-0472">Membrane</keyword>
<dbReference type="PROSITE" id="PS50883">
    <property type="entry name" value="EAL"/>
    <property type="match status" value="1"/>
</dbReference>
<feature type="domain" description="CHASE" evidence="8">
    <location>
        <begin position="82"/>
        <end position="301"/>
    </location>
</feature>
<name>A0A1H3A2W0_9GAMM</name>
<comment type="subcellular location">
    <subcellularLocation>
        <location evidence="2">Membrane</location>
    </subcellularLocation>
</comment>
<feature type="transmembrane region" description="Helical" evidence="6">
    <location>
        <begin position="319"/>
        <end position="339"/>
    </location>
</feature>
<dbReference type="NCBIfam" id="TIGR00254">
    <property type="entry name" value="GGDEF"/>
    <property type="match status" value="1"/>
</dbReference>
<dbReference type="GO" id="GO:0007165">
    <property type="term" value="P:signal transduction"/>
    <property type="evidence" value="ECO:0007669"/>
    <property type="project" value="UniProtKB-ARBA"/>
</dbReference>
<dbReference type="STRING" id="488533.SAMN04487960_107170"/>
<dbReference type="PANTHER" id="PTHR44757:SF2">
    <property type="entry name" value="BIOFILM ARCHITECTURE MAINTENANCE PROTEIN MBAA"/>
    <property type="match status" value="1"/>
</dbReference>
<dbReference type="Gene3D" id="3.30.450.20">
    <property type="entry name" value="PAS domain"/>
    <property type="match status" value="1"/>
</dbReference>
<dbReference type="Gene3D" id="3.30.450.350">
    <property type="entry name" value="CHASE domain"/>
    <property type="match status" value="1"/>
</dbReference>
<dbReference type="AlphaFoldDB" id="A0A1H3A2W0"/>
<dbReference type="SUPFAM" id="SSF55073">
    <property type="entry name" value="Nucleotide cyclase"/>
    <property type="match status" value="1"/>
</dbReference>
<dbReference type="CDD" id="cd00130">
    <property type="entry name" value="PAS"/>
    <property type="match status" value="1"/>
</dbReference>
<dbReference type="Pfam" id="PF00563">
    <property type="entry name" value="EAL"/>
    <property type="match status" value="1"/>
</dbReference>
<protein>
    <submittedName>
        <fullName evidence="11">PAS domain S-box-containing protein/diguanylate cyclase (GGDEF) domain-containing protein</fullName>
    </submittedName>
</protein>
<evidence type="ECO:0000313" key="12">
    <source>
        <dbReference type="Proteomes" id="UP000199675"/>
    </source>
</evidence>
<dbReference type="NCBIfam" id="TIGR00229">
    <property type="entry name" value="sensory_box"/>
    <property type="match status" value="1"/>
</dbReference>
<evidence type="ECO:0000259" key="10">
    <source>
        <dbReference type="PROSITE" id="PS50887"/>
    </source>
</evidence>
<dbReference type="OrthoDB" id="9816034at2"/>
<evidence type="ECO:0000256" key="5">
    <source>
        <dbReference type="ARBA" id="ARBA00023136"/>
    </source>
</evidence>
<dbReference type="InterPro" id="IPR000014">
    <property type="entry name" value="PAS"/>
</dbReference>
<evidence type="ECO:0000313" key="11">
    <source>
        <dbReference type="EMBL" id="SDX23955.1"/>
    </source>
</evidence>
<dbReference type="InterPro" id="IPR001633">
    <property type="entry name" value="EAL_dom"/>
</dbReference>
<dbReference type="Proteomes" id="UP000199675">
    <property type="component" value="Unassembled WGS sequence"/>
</dbReference>
<organism evidence="11 12">
    <name type="scientific">Marinobacter mobilis</name>
    <dbReference type="NCBI Taxonomy" id="488533"/>
    <lineage>
        <taxon>Bacteria</taxon>
        <taxon>Pseudomonadati</taxon>
        <taxon>Pseudomonadota</taxon>
        <taxon>Gammaproteobacteria</taxon>
        <taxon>Pseudomonadales</taxon>
        <taxon>Marinobacteraceae</taxon>
        <taxon>Marinobacter</taxon>
    </lineage>
</organism>
<proteinExistence type="predicted"/>
<dbReference type="PANTHER" id="PTHR44757">
    <property type="entry name" value="DIGUANYLATE CYCLASE DGCP"/>
    <property type="match status" value="1"/>
</dbReference>
<dbReference type="InterPro" id="IPR029787">
    <property type="entry name" value="Nucleotide_cyclase"/>
</dbReference>
<dbReference type="SUPFAM" id="SSF55785">
    <property type="entry name" value="PYP-like sensor domain (PAS domain)"/>
    <property type="match status" value="1"/>
</dbReference>